<sequence length="69" mass="7676">QAVAQKAQASALQTIKSVRQLRDSTSEFERVNDATINALSIKDKNDKIVTATRNFAHINNDKLKPILLI</sequence>
<comment type="caution">
    <text evidence="1">The sequence shown here is derived from an EMBL/GenBank/DDBJ whole genome shotgun (WGS) entry which is preliminary data.</text>
</comment>
<evidence type="ECO:0000313" key="1">
    <source>
        <dbReference type="EMBL" id="CAG8715412.1"/>
    </source>
</evidence>
<feature type="non-terminal residue" evidence="1">
    <location>
        <position position="69"/>
    </location>
</feature>
<dbReference type="Proteomes" id="UP000789759">
    <property type="component" value="Unassembled WGS sequence"/>
</dbReference>
<reference evidence="1" key="1">
    <citation type="submission" date="2021-06" db="EMBL/GenBank/DDBJ databases">
        <authorList>
            <person name="Kallberg Y."/>
            <person name="Tangrot J."/>
            <person name="Rosling A."/>
        </authorList>
    </citation>
    <scope>NUCLEOTIDE SEQUENCE</scope>
    <source>
        <strain evidence="1">FL966</strain>
    </source>
</reference>
<gene>
    <name evidence="1" type="ORF">CPELLU_LOCUS12566</name>
</gene>
<dbReference type="EMBL" id="CAJVQA010012289">
    <property type="protein sequence ID" value="CAG8715412.1"/>
    <property type="molecule type" value="Genomic_DNA"/>
</dbReference>
<organism evidence="1 2">
    <name type="scientific">Cetraspora pellucida</name>
    <dbReference type="NCBI Taxonomy" id="1433469"/>
    <lineage>
        <taxon>Eukaryota</taxon>
        <taxon>Fungi</taxon>
        <taxon>Fungi incertae sedis</taxon>
        <taxon>Mucoromycota</taxon>
        <taxon>Glomeromycotina</taxon>
        <taxon>Glomeromycetes</taxon>
        <taxon>Diversisporales</taxon>
        <taxon>Gigasporaceae</taxon>
        <taxon>Cetraspora</taxon>
    </lineage>
</organism>
<dbReference type="AlphaFoldDB" id="A0A9N9I0S3"/>
<name>A0A9N9I0S3_9GLOM</name>
<evidence type="ECO:0000313" key="2">
    <source>
        <dbReference type="Proteomes" id="UP000789759"/>
    </source>
</evidence>
<proteinExistence type="predicted"/>
<protein>
    <submittedName>
        <fullName evidence="1">719_t:CDS:1</fullName>
    </submittedName>
</protein>
<accession>A0A9N9I0S3</accession>
<keyword evidence="2" id="KW-1185">Reference proteome</keyword>